<keyword evidence="2" id="KW-1133">Transmembrane helix</keyword>
<reference evidence="5" key="1">
    <citation type="journal article" date="2019" name="Int. J. Syst. Evol. Microbiol.">
        <title>The Global Catalogue of Microorganisms (GCM) 10K type strain sequencing project: providing services to taxonomists for standard genome sequencing and annotation.</title>
        <authorList>
            <consortium name="The Broad Institute Genomics Platform"/>
            <consortium name="The Broad Institute Genome Sequencing Center for Infectious Disease"/>
            <person name="Wu L."/>
            <person name="Ma J."/>
        </authorList>
    </citation>
    <scope>NUCLEOTIDE SEQUENCE [LARGE SCALE GENOMIC DNA]</scope>
    <source>
        <strain evidence="5">KCTC 42585</strain>
    </source>
</reference>
<dbReference type="SMART" id="SM00287">
    <property type="entry name" value="SH3b"/>
    <property type="match status" value="1"/>
</dbReference>
<feature type="domain" description="SH3b" evidence="3">
    <location>
        <begin position="187"/>
        <end position="249"/>
    </location>
</feature>
<dbReference type="RefSeq" id="WP_380749081.1">
    <property type="nucleotide sequence ID" value="NZ_JBHULT010000006.1"/>
</dbReference>
<dbReference type="Proteomes" id="UP001597468">
    <property type="component" value="Unassembled WGS sequence"/>
</dbReference>
<evidence type="ECO:0000313" key="5">
    <source>
        <dbReference type="Proteomes" id="UP001597468"/>
    </source>
</evidence>
<dbReference type="Gene3D" id="2.30.30.40">
    <property type="entry name" value="SH3 Domains"/>
    <property type="match status" value="1"/>
</dbReference>
<accession>A0ABW5IU86</accession>
<dbReference type="InterPro" id="IPR011990">
    <property type="entry name" value="TPR-like_helical_dom_sf"/>
</dbReference>
<dbReference type="Pfam" id="PF08239">
    <property type="entry name" value="SH3_3"/>
    <property type="match status" value="1"/>
</dbReference>
<name>A0ABW5IU86_9FLAO</name>
<evidence type="ECO:0000256" key="2">
    <source>
        <dbReference type="SAM" id="Phobius"/>
    </source>
</evidence>
<gene>
    <name evidence="4" type="ORF">ACFSTG_05005</name>
</gene>
<protein>
    <submittedName>
        <fullName evidence="4">Tetratricopeptide repeat protein</fullName>
    </submittedName>
</protein>
<proteinExistence type="predicted"/>
<evidence type="ECO:0000313" key="4">
    <source>
        <dbReference type="EMBL" id="MFD2517244.1"/>
    </source>
</evidence>
<dbReference type="Pfam" id="PF13414">
    <property type="entry name" value="TPR_11"/>
    <property type="match status" value="1"/>
</dbReference>
<feature type="transmembrane region" description="Helical" evidence="2">
    <location>
        <begin position="158"/>
        <end position="179"/>
    </location>
</feature>
<keyword evidence="2" id="KW-0812">Transmembrane</keyword>
<evidence type="ECO:0000259" key="3">
    <source>
        <dbReference type="SMART" id="SM00287"/>
    </source>
</evidence>
<feature type="repeat" description="TPR" evidence="1">
    <location>
        <begin position="54"/>
        <end position="87"/>
    </location>
</feature>
<sequence length="249" mass="28187">MKKVFYIVFFLMGMAGNGQNQELFENANSAYADGRYEEAIEAYDQILQNGETSVAVHYNLGNAHYKLNHIAPSIYHYEKALLLKPKDEDVKNNLTFAKNMALDAIEEPAEEGFSGFFNSATSALSPSGWGWLAIIGMMVFVSFFLAYYFSRRSLFKRIFFIAGMFFLLFSVFSAGIGLIKQSAVESSTYAIVFSEEVEVKGEPNSRSSEVFVLHEGAKVKITEDYQDWFEIELPNGSQGWLLREDVKRL</sequence>
<dbReference type="InterPro" id="IPR003646">
    <property type="entry name" value="SH3-like_bac-type"/>
</dbReference>
<comment type="caution">
    <text evidence="4">The sequence shown here is derived from an EMBL/GenBank/DDBJ whole genome shotgun (WGS) entry which is preliminary data.</text>
</comment>
<organism evidence="4 5">
    <name type="scientific">Salinimicrobium flavum</name>
    <dbReference type="NCBI Taxonomy" id="1737065"/>
    <lineage>
        <taxon>Bacteria</taxon>
        <taxon>Pseudomonadati</taxon>
        <taxon>Bacteroidota</taxon>
        <taxon>Flavobacteriia</taxon>
        <taxon>Flavobacteriales</taxon>
        <taxon>Flavobacteriaceae</taxon>
        <taxon>Salinimicrobium</taxon>
    </lineage>
</organism>
<keyword evidence="5" id="KW-1185">Reference proteome</keyword>
<feature type="transmembrane region" description="Helical" evidence="2">
    <location>
        <begin position="128"/>
        <end position="149"/>
    </location>
</feature>
<evidence type="ECO:0000256" key="1">
    <source>
        <dbReference type="PROSITE-ProRule" id="PRU00339"/>
    </source>
</evidence>
<dbReference type="PROSITE" id="PS50005">
    <property type="entry name" value="TPR"/>
    <property type="match status" value="1"/>
</dbReference>
<dbReference type="EMBL" id="JBHULT010000006">
    <property type="protein sequence ID" value="MFD2517244.1"/>
    <property type="molecule type" value="Genomic_DNA"/>
</dbReference>
<dbReference type="SMART" id="SM00028">
    <property type="entry name" value="TPR"/>
    <property type="match status" value="2"/>
</dbReference>
<keyword evidence="1" id="KW-0802">TPR repeat</keyword>
<keyword evidence="2" id="KW-0472">Membrane</keyword>
<dbReference type="Gene3D" id="1.25.40.10">
    <property type="entry name" value="Tetratricopeptide repeat domain"/>
    <property type="match status" value="1"/>
</dbReference>
<dbReference type="SUPFAM" id="SSF48452">
    <property type="entry name" value="TPR-like"/>
    <property type="match status" value="1"/>
</dbReference>
<dbReference type="InterPro" id="IPR019734">
    <property type="entry name" value="TPR_rpt"/>
</dbReference>